<dbReference type="EMBL" id="DVIR01000008">
    <property type="protein sequence ID" value="HIS23996.1"/>
    <property type="molecule type" value="Genomic_DNA"/>
</dbReference>
<dbReference type="Pfam" id="PF01136">
    <property type="entry name" value="Peptidase_U32"/>
    <property type="match status" value="1"/>
</dbReference>
<feature type="domain" description="Peptidase U32 collagenase" evidence="1">
    <location>
        <begin position="304"/>
        <end position="419"/>
    </location>
</feature>
<dbReference type="Pfam" id="PF12392">
    <property type="entry name" value="DUF3656"/>
    <property type="match status" value="1"/>
</dbReference>
<dbReference type="PANTHER" id="PTHR30217">
    <property type="entry name" value="PEPTIDASE U32 FAMILY"/>
    <property type="match status" value="1"/>
</dbReference>
<evidence type="ECO:0000313" key="3">
    <source>
        <dbReference type="Proteomes" id="UP000823982"/>
    </source>
</evidence>
<proteinExistence type="predicted"/>
<gene>
    <name evidence="2" type="ORF">IAD01_01120</name>
</gene>
<dbReference type="AlphaFoldDB" id="A0A9D1EML9"/>
<evidence type="ECO:0000259" key="1">
    <source>
        <dbReference type="Pfam" id="PF12392"/>
    </source>
</evidence>
<dbReference type="Proteomes" id="UP000823982">
    <property type="component" value="Unassembled WGS sequence"/>
</dbReference>
<sequence>MTGEKLKSGHFAELLSPAGSPEALEAALRCGADAVYIGGKSFSARQNAHNFEREEILDAVRLCHTYGAKVYQAINTCANDRELSALGGEIEFACRAGIDGIIVQDHACAMIVARCCPQMPIHASTQLTIHSENGVLWAKEQGYSRVVLSRELSEEIITRLSGLGIETEIFVHGALCMSVSGQCYLSAMIGSRSANRGLCAGACRLPFSAGVARARDEYALSLKDMALDEDMSWLKRCGAASLKIEGRMKRAEYVAATADAYSKAMCGESYDRDTLRAVFSRSGFTDGYFSGMRTKDMFGARRQEDEALSESVLPQIRKMYQSAPQKFVLDLTLEARAGQECRVRASDGVNEVRLSFEPAQAAINKPTDPQRAAEQLSKLGGTLYRAGKISADIDAGLMIPVSRLNEMRREAVSALDGERCRALTKIKPFDHGELERLISGACKPSGLKGAHAGKLKYVVRVQNIGQLAEMELDKVYRIVLPLGKYRQALDAGLNRGTVVLSLPRFTFDEDGVLKKMTAAFKSGFRVFECTNCAHMRMVKLIGGEAVGGFGLNITNSLAAKSMERSSSEPDKLRAMTLSFELKASQIREISKNVGVPTGALIYGKLPLMLMVNCPIRAQVGCKNCKKRLTDRTGAAFPILCAGSDDLDYYELLNSKPLVMSDKQCDPDVDFGILYFTDESPEQAAKALSDCVEGSPPQGDFTRGLYYRGII</sequence>
<organism evidence="2 3">
    <name type="scientific">Candidatus Faeciplasma gallinarum</name>
    <dbReference type="NCBI Taxonomy" id="2840799"/>
    <lineage>
        <taxon>Bacteria</taxon>
        <taxon>Bacillati</taxon>
        <taxon>Bacillota</taxon>
        <taxon>Clostridia</taxon>
        <taxon>Eubacteriales</taxon>
        <taxon>Oscillospiraceae</taxon>
        <taxon>Oscillospiraceae incertae sedis</taxon>
        <taxon>Candidatus Faeciplasma</taxon>
    </lineage>
</organism>
<comment type="caution">
    <text evidence="2">The sequence shown here is derived from an EMBL/GenBank/DDBJ whole genome shotgun (WGS) entry which is preliminary data.</text>
</comment>
<protein>
    <submittedName>
        <fullName evidence="2">U32 family peptidase</fullName>
    </submittedName>
</protein>
<dbReference type="InterPro" id="IPR051454">
    <property type="entry name" value="RNA/ubiquinone_mod_enzymes"/>
</dbReference>
<dbReference type="PANTHER" id="PTHR30217:SF10">
    <property type="entry name" value="23S RRNA 5-HYDROXYCYTIDINE C2501 SYNTHASE"/>
    <property type="match status" value="1"/>
</dbReference>
<reference evidence="2" key="2">
    <citation type="journal article" date="2021" name="PeerJ">
        <title>Extensive microbial diversity within the chicken gut microbiome revealed by metagenomics and culture.</title>
        <authorList>
            <person name="Gilroy R."/>
            <person name="Ravi A."/>
            <person name="Getino M."/>
            <person name="Pursley I."/>
            <person name="Horton D.L."/>
            <person name="Alikhan N.F."/>
            <person name="Baker D."/>
            <person name="Gharbi K."/>
            <person name="Hall N."/>
            <person name="Watson M."/>
            <person name="Adriaenssens E.M."/>
            <person name="Foster-Nyarko E."/>
            <person name="Jarju S."/>
            <person name="Secka A."/>
            <person name="Antonio M."/>
            <person name="Oren A."/>
            <person name="Chaudhuri R.R."/>
            <person name="La Ragione R."/>
            <person name="Hildebrand F."/>
            <person name="Pallen M.J."/>
        </authorList>
    </citation>
    <scope>NUCLEOTIDE SEQUENCE</scope>
    <source>
        <strain evidence="2">CHK157-1446</strain>
    </source>
</reference>
<accession>A0A9D1EML9</accession>
<dbReference type="PROSITE" id="PS01276">
    <property type="entry name" value="PEPTIDASE_U32"/>
    <property type="match status" value="1"/>
</dbReference>
<reference evidence="2" key="1">
    <citation type="submission" date="2020-10" db="EMBL/GenBank/DDBJ databases">
        <authorList>
            <person name="Gilroy R."/>
        </authorList>
    </citation>
    <scope>NUCLEOTIDE SEQUENCE</scope>
    <source>
        <strain evidence="2">CHK157-1446</strain>
    </source>
</reference>
<evidence type="ECO:0000313" key="2">
    <source>
        <dbReference type="EMBL" id="HIS23996.1"/>
    </source>
</evidence>
<dbReference type="InterPro" id="IPR001539">
    <property type="entry name" value="Peptidase_U32"/>
</dbReference>
<dbReference type="InterPro" id="IPR020988">
    <property type="entry name" value="Pept_U32_collagenase"/>
</dbReference>
<name>A0A9D1EML9_9FIRM</name>